<evidence type="ECO:0000256" key="1">
    <source>
        <dbReference type="SAM" id="SignalP"/>
    </source>
</evidence>
<organism evidence="2">
    <name type="scientific">Ixodes ricinus</name>
    <name type="common">Common tick</name>
    <name type="synonym">Acarus ricinus</name>
    <dbReference type="NCBI Taxonomy" id="34613"/>
    <lineage>
        <taxon>Eukaryota</taxon>
        <taxon>Metazoa</taxon>
        <taxon>Ecdysozoa</taxon>
        <taxon>Arthropoda</taxon>
        <taxon>Chelicerata</taxon>
        <taxon>Arachnida</taxon>
        <taxon>Acari</taxon>
        <taxon>Parasitiformes</taxon>
        <taxon>Ixodida</taxon>
        <taxon>Ixodoidea</taxon>
        <taxon>Ixodidae</taxon>
        <taxon>Ixodinae</taxon>
        <taxon>Ixodes</taxon>
    </lineage>
</organism>
<feature type="chain" id="PRO_5025444140" evidence="1">
    <location>
        <begin position="16"/>
        <end position="119"/>
    </location>
</feature>
<proteinExistence type="predicted"/>
<accession>A0A6B0UMF0</accession>
<feature type="signal peptide" evidence="1">
    <location>
        <begin position="1"/>
        <end position="15"/>
    </location>
</feature>
<dbReference type="AlphaFoldDB" id="A0A6B0UMF0"/>
<reference evidence="2" key="1">
    <citation type="submission" date="2019-12" db="EMBL/GenBank/DDBJ databases">
        <title>An insight into the sialome of adult female Ixodes ricinus ticks feeding for 6 days.</title>
        <authorList>
            <person name="Perner J."/>
            <person name="Ribeiro J.M.C."/>
        </authorList>
    </citation>
    <scope>NUCLEOTIDE SEQUENCE</scope>
    <source>
        <strain evidence="2">Semi-engorged</strain>
        <tissue evidence="2">Salivary glands</tissue>
    </source>
</reference>
<keyword evidence="1" id="KW-0732">Signal</keyword>
<dbReference type="EMBL" id="GIFC01008897">
    <property type="protein sequence ID" value="MXU90980.1"/>
    <property type="molecule type" value="Transcribed_RNA"/>
</dbReference>
<evidence type="ECO:0000313" key="2">
    <source>
        <dbReference type="EMBL" id="MXU90980.1"/>
    </source>
</evidence>
<sequence length="119" mass="12752">MLPELLLAFVVQAECLVVLDLHVNLVHQEGVNIALLATLGDGFELSGSVDDASADPDVFFRGHNVVTPRVRVESSVDSGEVEGTPDGRLALPEHRWHAVSHALHLGVEAPDFAPGHVHL</sequence>
<name>A0A6B0UMF0_IXORI</name>
<protein>
    <submittedName>
        <fullName evidence="2">Putative secreted protein</fullName>
    </submittedName>
</protein>